<sequence>MMEDCLGFQAQIASVIEILANSAVVEICKLVDAGYVALRSQMDLELEKSQKENDALRQRLQEMDVKMRSCEKRLRRSRQREEMYAVHLKPPEVSGHHQPLVTLHPAASEVVTFHHVSQQEETKLLVEKQEKREGESCSLDVKVEVNISTDCGGLSSGEWMSHHS</sequence>
<keyword evidence="3" id="KW-1185">Reference proteome</keyword>
<protein>
    <submittedName>
        <fullName evidence="2">Uncharacterized protein</fullName>
    </submittedName>
</protein>
<accession>A0ABV0VT95</accession>
<gene>
    <name evidence="2" type="ORF">XENORESO_014654</name>
</gene>
<evidence type="ECO:0000256" key="1">
    <source>
        <dbReference type="SAM" id="Coils"/>
    </source>
</evidence>
<feature type="coiled-coil region" evidence="1">
    <location>
        <begin position="39"/>
        <end position="80"/>
    </location>
</feature>
<proteinExistence type="predicted"/>
<dbReference type="EMBL" id="JAHRIM010004649">
    <property type="protein sequence ID" value="MEQ2259611.1"/>
    <property type="molecule type" value="Genomic_DNA"/>
</dbReference>
<evidence type="ECO:0000313" key="3">
    <source>
        <dbReference type="Proteomes" id="UP001444071"/>
    </source>
</evidence>
<organism evidence="2 3">
    <name type="scientific">Xenotaenia resolanae</name>
    <dbReference type="NCBI Taxonomy" id="208358"/>
    <lineage>
        <taxon>Eukaryota</taxon>
        <taxon>Metazoa</taxon>
        <taxon>Chordata</taxon>
        <taxon>Craniata</taxon>
        <taxon>Vertebrata</taxon>
        <taxon>Euteleostomi</taxon>
        <taxon>Actinopterygii</taxon>
        <taxon>Neopterygii</taxon>
        <taxon>Teleostei</taxon>
        <taxon>Neoteleostei</taxon>
        <taxon>Acanthomorphata</taxon>
        <taxon>Ovalentaria</taxon>
        <taxon>Atherinomorphae</taxon>
        <taxon>Cyprinodontiformes</taxon>
        <taxon>Goodeidae</taxon>
        <taxon>Xenotaenia</taxon>
    </lineage>
</organism>
<dbReference type="Proteomes" id="UP001444071">
    <property type="component" value="Unassembled WGS sequence"/>
</dbReference>
<evidence type="ECO:0000313" key="2">
    <source>
        <dbReference type="EMBL" id="MEQ2259611.1"/>
    </source>
</evidence>
<name>A0ABV0VT95_9TELE</name>
<reference evidence="2 3" key="1">
    <citation type="submission" date="2021-06" db="EMBL/GenBank/DDBJ databases">
        <authorList>
            <person name="Palmer J.M."/>
        </authorList>
    </citation>
    <scope>NUCLEOTIDE SEQUENCE [LARGE SCALE GENOMIC DNA]</scope>
    <source>
        <strain evidence="2 3">XR_2019</strain>
        <tissue evidence="2">Muscle</tissue>
    </source>
</reference>
<keyword evidence="1" id="KW-0175">Coiled coil</keyword>
<comment type="caution">
    <text evidence="2">The sequence shown here is derived from an EMBL/GenBank/DDBJ whole genome shotgun (WGS) entry which is preliminary data.</text>
</comment>